<evidence type="ECO:0000313" key="2">
    <source>
        <dbReference type="Proteomes" id="UP001269161"/>
    </source>
</evidence>
<name>A0AAF0ID52_9CAUD</name>
<keyword evidence="2" id="KW-1185">Reference proteome</keyword>
<dbReference type="Proteomes" id="UP001269161">
    <property type="component" value="Segment"/>
</dbReference>
<dbReference type="EMBL" id="OQ198719">
    <property type="protein sequence ID" value="WEU69913.1"/>
    <property type="molecule type" value="Genomic_DNA"/>
</dbReference>
<accession>A0AAF0ID52</accession>
<proteinExistence type="predicted"/>
<sequence length="89" mass="10859">MNDNDIITIRNYRFNKNDIYDIYDIERDVDIFYNRQAGFIVETYGTANNPSQCIKFYEDIPYESSLQIIRQYKNKWEKEMLNAIKLWKS</sequence>
<evidence type="ECO:0000313" key="1">
    <source>
        <dbReference type="EMBL" id="WEU69913.1"/>
    </source>
</evidence>
<organism evidence="1 2">
    <name type="scientific">Caudoviricetes sp. 'Rudgehvirus jaberico'</name>
    <dbReference type="NCBI Taxonomy" id="3028515"/>
    <lineage>
        <taxon>Viruses</taxon>
        <taxon>Duplodnaviria</taxon>
        <taxon>Heunggongvirae</taxon>
        <taxon>Uroviricota</taxon>
        <taxon>Caudoviricetes</taxon>
        <taxon>Crassvirales</taxon>
        <taxon>Intestiviridae</taxon>
        <taxon>Crudevirinae</taxon>
    </lineage>
</organism>
<protein>
    <submittedName>
        <fullName evidence="1">Uncharacterized protein</fullName>
    </submittedName>
</protein>
<dbReference type="RefSeq" id="YP_011108675.1">
    <property type="nucleotide sequence ID" value="NC_091965.1"/>
</dbReference>
<reference evidence="1" key="1">
    <citation type="submission" date="2023-01" db="EMBL/GenBank/DDBJ databases">
        <title>New crAssphage isolates infecting Bacteroides cellulosilyticus.</title>
        <authorList>
            <person name="Papudeshi B."/>
            <person name="Vega A.A."/>
            <person name="Souza C."/>
            <person name="Giles S.K."/>
            <person name="Mallawaarachchi V."/>
            <person name="Roach M.J."/>
            <person name="An M."/>
            <person name="Jacobson N."/>
            <person name="McNair K."/>
            <person name="Mora M.F."/>
            <person name="Pastrana K."/>
            <person name="Leigh C."/>
            <person name="Cram C."/>
            <person name="Plewa W.S."/>
            <person name="Grigson S.R."/>
            <person name="Bouras G.S."/>
            <person name="Decewicz P."/>
            <person name="Luque A."/>
            <person name="Droit L."/>
            <person name="Handley S."/>
            <person name="Segall A.M."/>
            <person name="Dinsdale E.A."/>
            <person name="Edwards R.A."/>
        </authorList>
    </citation>
    <scope>NUCLEOTIDE SEQUENCE</scope>
    <source>
        <strain evidence="1">Bc11</strain>
    </source>
</reference>